<gene>
    <name evidence="1" type="ORF">SAMN05443550_101637</name>
</gene>
<name>A0A1H3XJJ6_9SPHI</name>
<reference evidence="1 2" key="1">
    <citation type="submission" date="2016-10" db="EMBL/GenBank/DDBJ databases">
        <authorList>
            <person name="de Groot N.N."/>
        </authorList>
    </citation>
    <scope>NUCLEOTIDE SEQUENCE [LARGE SCALE GENOMIC DNA]</scope>
    <source>
        <strain evidence="1 2">DSM 19033</strain>
    </source>
</reference>
<accession>A0A1H3XJJ6</accession>
<dbReference type="AlphaFoldDB" id="A0A1H3XJJ6"/>
<proteinExistence type="predicted"/>
<evidence type="ECO:0000313" key="2">
    <source>
        <dbReference type="Proteomes" id="UP000198850"/>
    </source>
</evidence>
<dbReference type="STRING" id="425514.SAMN05443550_101637"/>
<sequence length="66" mass="7404">MFDAYQTYITRETLRKIAIIGTGLAALYLANKLLKSQYDVTLISDKTPEEILNGPPTGATYYLTMQ</sequence>
<keyword evidence="2" id="KW-1185">Reference proteome</keyword>
<dbReference type="InterPro" id="IPR036188">
    <property type="entry name" value="FAD/NAD-bd_sf"/>
</dbReference>
<dbReference type="Proteomes" id="UP000198850">
    <property type="component" value="Unassembled WGS sequence"/>
</dbReference>
<evidence type="ECO:0000313" key="1">
    <source>
        <dbReference type="EMBL" id="SDZ99516.1"/>
    </source>
</evidence>
<protein>
    <submittedName>
        <fullName evidence="1">Uncharacterized protein</fullName>
    </submittedName>
</protein>
<organism evidence="1 2">
    <name type="scientific">Pedobacter hartonius</name>
    <dbReference type="NCBI Taxonomy" id="425514"/>
    <lineage>
        <taxon>Bacteria</taxon>
        <taxon>Pseudomonadati</taxon>
        <taxon>Bacteroidota</taxon>
        <taxon>Sphingobacteriia</taxon>
        <taxon>Sphingobacteriales</taxon>
        <taxon>Sphingobacteriaceae</taxon>
        <taxon>Pedobacter</taxon>
    </lineage>
</organism>
<dbReference type="EMBL" id="FNRA01000001">
    <property type="protein sequence ID" value="SDZ99516.1"/>
    <property type="molecule type" value="Genomic_DNA"/>
</dbReference>
<dbReference type="Gene3D" id="3.50.50.60">
    <property type="entry name" value="FAD/NAD(P)-binding domain"/>
    <property type="match status" value="1"/>
</dbReference>